<dbReference type="EMBL" id="JAEVFJ010000062">
    <property type="protein sequence ID" value="KAH8077721.1"/>
    <property type="molecule type" value="Genomic_DNA"/>
</dbReference>
<dbReference type="AlphaFoldDB" id="A0A8K0UEA1"/>
<evidence type="ECO:0000259" key="1">
    <source>
        <dbReference type="Pfam" id="PF25581"/>
    </source>
</evidence>
<sequence>MEALGNNTRPLTTGYLSRDGVVLQNQCSVLGAKTTDISILTPYGVKIEADVNVPQGYTLEYVLGNGERFSFNLTSAGANPEQATYFRWAGNIVGGSVEKGEQYTGSTMFEWLNPGQATYTPAN</sequence>
<dbReference type="OrthoDB" id="5344254at2759"/>
<dbReference type="Proteomes" id="UP000813824">
    <property type="component" value="Unassembled WGS sequence"/>
</dbReference>
<keyword evidence="3" id="KW-1185">Reference proteome</keyword>
<dbReference type="Pfam" id="PF25581">
    <property type="entry name" value="AsqO_C"/>
    <property type="match status" value="1"/>
</dbReference>
<evidence type="ECO:0000313" key="3">
    <source>
        <dbReference type="Proteomes" id="UP000813824"/>
    </source>
</evidence>
<reference evidence="2" key="1">
    <citation type="journal article" date="2021" name="New Phytol.">
        <title>Evolutionary innovations through gain and loss of genes in the ectomycorrhizal Boletales.</title>
        <authorList>
            <person name="Wu G."/>
            <person name="Miyauchi S."/>
            <person name="Morin E."/>
            <person name="Kuo A."/>
            <person name="Drula E."/>
            <person name="Varga T."/>
            <person name="Kohler A."/>
            <person name="Feng B."/>
            <person name="Cao Y."/>
            <person name="Lipzen A."/>
            <person name="Daum C."/>
            <person name="Hundley H."/>
            <person name="Pangilinan J."/>
            <person name="Johnson J."/>
            <person name="Barry K."/>
            <person name="LaButti K."/>
            <person name="Ng V."/>
            <person name="Ahrendt S."/>
            <person name="Min B."/>
            <person name="Choi I.G."/>
            <person name="Park H."/>
            <person name="Plett J.M."/>
            <person name="Magnuson J."/>
            <person name="Spatafora J.W."/>
            <person name="Nagy L.G."/>
            <person name="Henrissat B."/>
            <person name="Grigoriev I.V."/>
            <person name="Yang Z.L."/>
            <person name="Xu J."/>
            <person name="Martin F.M."/>
        </authorList>
    </citation>
    <scope>NUCLEOTIDE SEQUENCE</scope>
    <source>
        <strain evidence="2">KKN 215</strain>
    </source>
</reference>
<dbReference type="InterPro" id="IPR057722">
    <property type="entry name" value="AsqO/PenF-like_C"/>
</dbReference>
<evidence type="ECO:0000313" key="2">
    <source>
        <dbReference type="EMBL" id="KAH8077721.1"/>
    </source>
</evidence>
<organism evidence="2 3">
    <name type="scientific">Cristinia sonorae</name>
    <dbReference type="NCBI Taxonomy" id="1940300"/>
    <lineage>
        <taxon>Eukaryota</taxon>
        <taxon>Fungi</taxon>
        <taxon>Dikarya</taxon>
        <taxon>Basidiomycota</taxon>
        <taxon>Agaricomycotina</taxon>
        <taxon>Agaricomycetes</taxon>
        <taxon>Agaricomycetidae</taxon>
        <taxon>Agaricales</taxon>
        <taxon>Pleurotineae</taxon>
        <taxon>Stephanosporaceae</taxon>
        <taxon>Cristinia</taxon>
    </lineage>
</organism>
<gene>
    <name evidence="2" type="ORF">BXZ70DRAFT_1012864</name>
</gene>
<proteinExistence type="predicted"/>
<accession>A0A8K0UEA1</accession>
<name>A0A8K0UEA1_9AGAR</name>
<feature type="domain" description="AsqO/PenF-like C-terminal" evidence="1">
    <location>
        <begin position="2"/>
        <end position="113"/>
    </location>
</feature>
<protein>
    <recommendedName>
        <fullName evidence="1">AsqO/PenF-like C-terminal domain-containing protein</fullName>
    </recommendedName>
</protein>
<comment type="caution">
    <text evidence="2">The sequence shown here is derived from an EMBL/GenBank/DDBJ whole genome shotgun (WGS) entry which is preliminary data.</text>
</comment>